<dbReference type="RefSeq" id="WP_209353932.1">
    <property type="nucleotide sequence ID" value="NZ_JAGIYZ010000030.1"/>
</dbReference>
<evidence type="ECO:0000313" key="2">
    <source>
        <dbReference type="EMBL" id="MBP0466535.1"/>
    </source>
</evidence>
<proteinExistence type="predicted"/>
<reference evidence="2 3" key="1">
    <citation type="submission" date="2021-03" db="EMBL/GenBank/DDBJ databases">
        <authorList>
            <person name="So Y."/>
        </authorList>
    </citation>
    <scope>NUCLEOTIDE SEQUENCE [LARGE SCALE GENOMIC DNA]</scope>
    <source>
        <strain evidence="2 3">PWR1</strain>
    </source>
</reference>
<feature type="region of interest" description="Disordered" evidence="1">
    <location>
        <begin position="55"/>
        <end position="87"/>
    </location>
</feature>
<evidence type="ECO:0000313" key="3">
    <source>
        <dbReference type="Proteomes" id="UP000680815"/>
    </source>
</evidence>
<protein>
    <recommendedName>
        <fullName evidence="4">Lipoprotein</fullName>
    </recommendedName>
</protein>
<organism evidence="2 3">
    <name type="scientific">Roseomonas nitratireducens</name>
    <dbReference type="NCBI Taxonomy" id="2820810"/>
    <lineage>
        <taxon>Bacteria</taxon>
        <taxon>Pseudomonadati</taxon>
        <taxon>Pseudomonadota</taxon>
        <taxon>Alphaproteobacteria</taxon>
        <taxon>Acetobacterales</taxon>
        <taxon>Roseomonadaceae</taxon>
        <taxon>Roseomonas</taxon>
    </lineage>
</organism>
<gene>
    <name evidence="2" type="ORF">J5Y09_21580</name>
</gene>
<comment type="caution">
    <text evidence="2">The sequence shown here is derived from an EMBL/GenBank/DDBJ whole genome shotgun (WGS) entry which is preliminary data.</text>
</comment>
<name>A0ABS4AYS6_9PROT</name>
<accession>A0ABS4AYS6</accession>
<evidence type="ECO:0008006" key="4">
    <source>
        <dbReference type="Google" id="ProtNLM"/>
    </source>
</evidence>
<dbReference type="EMBL" id="JAGIYZ010000030">
    <property type="protein sequence ID" value="MBP0466535.1"/>
    <property type="molecule type" value="Genomic_DNA"/>
</dbReference>
<keyword evidence="3" id="KW-1185">Reference proteome</keyword>
<dbReference type="PROSITE" id="PS51257">
    <property type="entry name" value="PROKAR_LIPOPROTEIN"/>
    <property type="match status" value="1"/>
</dbReference>
<dbReference type="Proteomes" id="UP000680815">
    <property type="component" value="Unassembled WGS sequence"/>
</dbReference>
<evidence type="ECO:0000256" key="1">
    <source>
        <dbReference type="SAM" id="MobiDB-lite"/>
    </source>
</evidence>
<feature type="compositionally biased region" description="Basic and acidic residues" evidence="1">
    <location>
        <begin position="70"/>
        <end position="87"/>
    </location>
</feature>
<sequence>MVRTTVAGFAILGLSACVPVGDGSYQQPYGTYAGNAGFTAPYAYPRGYTPYVYRQSQGSWPRGYPPPGHGNERNRHNRPGHDNRRNF</sequence>